<feature type="non-terminal residue" evidence="1">
    <location>
        <position position="1"/>
    </location>
</feature>
<evidence type="ECO:0000313" key="2">
    <source>
        <dbReference type="Proteomes" id="UP000291084"/>
    </source>
</evidence>
<proteinExistence type="predicted"/>
<keyword evidence="2" id="KW-1185">Reference proteome</keyword>
<evidence type="ECO:0000313" key="1">
    <source>
        <dbReference type="EMBL" id="BAT82322.1"/>
    </source>
</evidence>
<gene>
    <name evidence="1" type="primary">Vigan.03G232200</name>
    <name evidence="1" type="ORF">VIGAN_03232200</name>
</gene>
<dbReference type="AlphaFoldDB" id="A0A0S3RNZ7"/>
<dbReference type="EMBL" id="AP015036">
    <property type="protein sequence ID" value="BAT82322.1"/>
    <property type="molecule type" value="Genomic_DNA"/>
</dbReference>
<dbReference type="Proteomes" id="UP000291084">
    <property type="component" value="Chromosome 3"/>
</dbReference>
<protein>
    <submittedName>
        <fullName evidence="1">Uncharacterized protein</fullName>
    </submittedName>
</protein>
<reference evidence="1 2" key="1">
    <citation type="journal article" date="2015" name="Sci. Rep.">
        <title>The power of single molecule real-time sequencing technology in the de novo assembly of a eukaryotic genome.</title>
        <authorList>
            <person name="Sakai H."/>
            <person name="Naito K."/>
            <person name="Ogiso-Tanaka E."/>
            <person name="Takahashi Y."/>
            <person name="Iseki K."/>
            <person name="Muto C."/>
            <person name="Satou K."/>
            <person name="Teruya K."/>
            <person name="Shiroma A."/>
            <person name="Shimoji M."/>
            <person name="Hirano T."/>
            <person name="Itoh T."/>
            <person name="Kaga A."/>
            <person name="Tomooka N."/>
        </authorList>
    </citation>
    <scope>NUCLEOTIDE SEQUENCE [LARGE SCALE GENOMIC DNA]</scope>
    <source>
        <strain evidence="2">cv. Shumari</strain>
    </source>
</reference>
<accession>A0A0S3RNZ7</accession>
<name>A0A0S3RNZ7_PHAAN</name>
<sequence length="88" mass="10421">LGKTMTVSCFPSLVQFFFERKGRHSLLPSFNIVRVRIARREDSISLLYLWLFLQGGFRFRRLNGARSSFRWRFYVGGDRGSSLFRSKH</sequence>
<organism evidence="1 2">
    <name type="scientific">Vigna angularis var. angularis</name>
    <dbReference type="NCBI Taxonomy" id="157739"/>
    <lineage>
        <taxon>Eukaryota</taxon>
        <taxon>Viridiplantae</taxon>
        <taxon>Streptophyta</taxon>
        <taxon>Embryophyta</taxon>
        <taxon>Tracheophyta</taxon>
        <taxon>Spermatophyta</taxon>
        <taxon>Magnoliopsida</taxon>
        <taxon>eudicotyledons</taxon>
        <taxon>Gunneridae</taxon>
        <taxon>Pentapetalae</taxon>
        <taxon>rosids</taxon>
        <taxon>fabids</taxon>
        <taxon>Fabales</taxon>
        <taxon>Fabaceae</taxon>
        <taxon>Papilionoideae</taxon>
        <taxon>50 kb inversion clade</taxon>
        <taxon>NPAAA clade</taxon>
        <taxon>indigoferoid/millettioid clade</taxon>
        <taxon>Phaseoleae</taxon>
        <taxon>Vigna</taxon>
    </lineage>
</organism>